<dbReference type="Proteomes" id="UP000034711">
    <property type="component" value="Unassembled WGS sequence"/>
</dbReference>
<evidence type="ECO:0000313" key="3">
    <source>
        <dbReference type="Proteomes" id="UP000034711"/>
    </source>
</evidence>
<evidence type="ECO:0000313" key="2">
    <source>
        <dbReference type="EMBL" id="KKW33064.1"/>
    </source>
</evidence>
<feature type="chain" id="PRO_5002542119" evidence="1">
    <location>
        <begin position="30"/>
        <end position="154"/>
    </location>
</feature>
<dbReference type="AlphaFoldDB" id="A0A0G2AKB5"/>
<sequence>MGDYLKRIGLAAFVAVIFTAMVAATPAHAATVTAANDRPSALSAGQTAEHTLTFTTPTGATAGTTITVTFDAPFNTASIVEDDIDIADDGIDLTTSASACPAAETSVAIASDVITFTLCAGTTITAGSIITVEVGTIATSSGTGVNRITNPSGA</sequence>
<gene>
    <name evidence="2" type="ORF">UY77_C0006G0001</name>
</gene>
<proteinExistence type="predicted"/>
<reference evidence="2 3" key="1">
    <citation type="journal article" date="2015" name="Nature">
        <title>rRNA introns, odd ribosomes, and small enigmatic genomes across a large radiation of phyla.</title>
        <authorList>
            <person name="Brown C.T."/>
            <person name="Hug L.A."/>
            <person name="Thomas B.C."/>
            <person name="Sharon I."/>
            <person name="Castelle C.J."/>
            <person name="Singh A."/>
            <person name="Wilkins M.J."/>
            <person name="Williams K.H."/>
            <person name="Banfield J.F."/>
        </authorList>
    </citation>
    <scope>NUCLEOTIDE SEQUENCE [LARGE SCALE GENOMIC DNA]</scope>
</reference>
<evidence type="ECO:0000256" key="1">
    <source>
        <dbReference type="SAM" id="SignalP"/>
    </source>
</evidence>
<keyword evidence="1" id="KW-0732">Signal</keyword>
<feature type="signal peptide" evidence="1">
    <location>
        <begin position="1"/>
        <end position="29"/>
    </location>
</feature>
<dbReference type="EMBL" id="LCRI01000006">
    <property type="protein sequence ID" value="KKW33064.1"/>
    <property type="molecule type" value="Genomic_DNA"/>
</dbReference>
<accession>A0A0G2AKB5</accession>
<name>A0A0G2AKB5_9BACT</name>
<protein>
    <submittedName>
        <fullName evidence="2">Antifreeze glycoprotein</fullName>
    </submittedName>
</protein>
<organism evidence="2 3">
    <name type="scientific">Candidatus Uhrbacteria bacterium GW2011_GWA2_53_10</name>
    <dbReference type="NCBI Taxonomy" id="1618980"/>
    <lineage>
        <taxon>Bacteria</taxon>
        <taxon>Candidatus Uhriibacteriota</taxon>
    </lineage>
</organism>
<feature type="non-terminal residue" evidence="2">
    <location>
        <position position="154"/>
    </location>
</feature>
<comment type="caution">
    <text evidence="2">The sequence shown here is derived from an EMBL/GenBank/DDBJ whole genome shotgun (WGS) entry which is preliminary data.</text>
</comment>